<dbReference type="Proteomes" id="UP000236161">
    <property type="component" value="Unassembled WGS sequence"/>
</dbReference>
<evidence type="ECO:0000313" key="2">
    <source>
        <dbReference type="Proteomes" id="UP000236161"/>
    </source>
</evidence>
<proteinExistence type="predicted"/>
<gene>
    <name evidence="1" type="ORF">AXF42_Ash008944</name>
</gene>
<organism evidence="1 2">
    <name type="scientific">Apostasia shenzhenica</name>
    <dbReference type="NCBI Taxonomy" id="1088818"/>
    <lineage>
        <taxon>Eukaryota</taxon>
        <taxon>Viridiplantae</taxon>
        <taxon>Streptophyta</taxon>
        <taxon>Embryophyta</taxon>
        <taxon>Tracheophyta</taxon>
        <taxon>Spermatophyta</taxon>
        <taxon>Magnoliopsida</taxon>
        <taxon>Liliopsida</taxon>
        <taxon>Asparagales</taxon>
        <taxon>Orchidaceae</taxon>
        <taxon>Apostasioideae</taxon>
        <taxon>Apostasia</taxon>
    </lineage>
</organism>
<accession>A0A2I0AT03</accession>
<sequence>MATGNYEISGPLKGLYCSYLLFSRHSDILIRSKYRLKPMGIREAYNLLNV</sequence>
<protein>
    <submittedName>
        <fullName evidence="1">Uncharacterized protein</fullName>
    </submittedName>
</protein>
<reference evidence="1 2" key="1">
    <citation type="journal article" date="2017" name="Nature">
        <title>The Apostasia genome and the evolution of orchids.</title>
        <authorList>
            <person name="Zhang G.Q."/>
            <person name="Liu K.W."/>
            <person name="Li Z."/>
            <person name="Lohaus R."/>
            <person name="Hsiao Y.Y."/>
            <person name="Niu S.C."/>
            <person name="Wang J.Y."/>
            <person name="Lin Y.C."/>
            <person name="Xu Q."/>
            <person name="Chen L.J."/>
            <person name="Yoshida K."/>
            <person name="Fujiwara S."/>
            <person name="Wang Z.W."/>
            <person name="Zhang Y.Q."/>
            <person name="Mitsuda N."/>
            <person name="Wang M."/>
            <person name="Liu G.H."/>
            <person name="Pecoraro L."/>
            <person name="Huang H.X."/>
            <person name="Xiao X.J."/>
            <person name="Lin M."/>
            <person name="Wu X.Y."/>
            <person name="Wu W.L."/>
            <person name="Chen Y.Y."/>
            <person name="Chang S.B."/>
            <person name="Sakamoto S."/>
            <person name="Ohme-Takagi M."/>
            <person name="Yagi M."/>
            <person name="Zeng S.J."/>
            <person name="Shen C.Y."/>
            <person name="Yeh C.M."/>
            <person name="Luo Y.B."/>
            <person name="Tsai W.C."/>
            <person name="Van de Peer Y."/>
            <person name="Liu Z.J."/>
        </authorList>
    </citation>
    <scope>NUCLEOTIDE SEQUENCE [LARGE SCALE GENOMIC DNA]</scope>
    <source>
        <strain evidence="2">cv. Shenzhen</strain>
        <tissue evidence="1">Stem</tissue>
    </source>
</reference>
<keyword evidence="2" id="KW-1185">Reference proteome</keyword>
<dbReference type="AlphaFoldDB" id="A0A2I0AT03"/>
<evidence type="ECO:0000313" key="1">
    <source>
        <dbReference type="EMBL" id="PKA58657.1"/>
    </source>
</evidence>
<name>A0A2I0AT03_9ASPA</name>
<dbReference type="EMBL" id="KZ451951">
    <property type="protein sequence ID" value="PKA58657.1"/>
    <property type="molecule type" value="Genomic_DNA"/>
</dbReference>